<dbReference type="Proteomes" id="UP001162992">
    <property type="component" value="Chromosome 23"/>
</dbReference>
<protein>
    <submittedName>
        <fullName evidence="1">Uncharacterized protein</fullName>
    </submittedName>
</protein>
<sequence>MGLRQTPQFYSTIGNALTSSRLEQSMPYQNISSPQKIILPRLPSISNLSPNSARRISHHKGLRDASEVSKILDHIQNLAERNTSSTRLAAALQTELEHAYAQIQQLERAHKAVRKEMDKLLRKLADERAIRRTMEKEKFESAMQNLQDEIEGERKSKHELEITNSRLGRQLGEANMALARALQDLERERKTREVLEDVRNDFTRKVGHDKSEAELKLASGRVKEVEQQQKILQMADMWRKERAQMKLAEARLQLQEKNVAIDRFRGELEEFMCIRRDVKGVLDSSDSFRPIHMNGRRNSSYEPWEMNKSGSIVDKIHSMNLKKGVHVSKEDDYGAGYHSDSHQAESLREGSLNGFTGMQKEQKVKSRCSRLKDRAKMLGRLKTMDSCDEIDKDVVNSNHDIVWEFESDMEGKKPGETLADGEAREEMLKSSTLHASTSKRMEKQNSNKFNRVFNLKIEDHKKDPSSSKTLFSDDSEGNISMSLGWEKDSKRAHAECTATKLNSVASEVKSQHGEFHLPLQKSDFQTSFVDGQCSIPTLDSGSSPHVLIPEPTRNMRKHLAKGFKGLVEWRKHNKLGSSRGTFLAED</sequence>
<comment type="caution">
    <text evidence="1">The sequence shown here is derived from an EMBL/GenBank/DDBJ whole genome shotgun (WGS) entry which is preliminary data.</text>
</comment>
<organism evidence="1 2">
    <name type="scientific">Diphasiastrum complanatum</name>
    <name type="common">Issler's clubmoss</name>
    <name type="synonym">Lycopodium complanatum</name>
    <dbReference type="NCBI Taxonomy" id="34168"/>
    <lineage>
        <taxon>Eukaryota</taxon>
        <taxon>Viridiplantae</taxon>
        <taxon>Streptophyta</taxon>
        <taxon>Embryophyta</taxon>
        <taxon>Tracheophyta</taxon>
        <taxon>Lycopodiopsida</taxon>
        <taxon>Lycopodiales</taxon>
        <taxon>Lycopodiaceae</taxon>
        <taxon>Lycopodioideae</taxon>
        <taxon>Diphasiastrum</taxon>
    </lineage>
</organism>
<reference evidence="2" key="1">
    <citation type="journal article" date="2024" name="Proc. Natl. Acad. Sci. U.S.A.">
        <title>Extraordinary preservation of gene collinearity over three hundred million years revealed in homosporous lycophytes.</title>
        <authorList>
            <person name="Li C."/>
            <person name="Wickell D."/>
            <person name="Kuo L.Y."/>
            <person name="Chen X."/>
            <person name="Nie B."/>
            <person name="Liao X."/>
            <person name="Peng D."/>
            <person name="Ji J."/>
            <person name="Jenkins J."/>
            <person name="Williams M."/>
            <person name="Shu S."/>
            <person name="Plott C."/>
            <person name="Barry K."/>
            <person name="Rajasekar S."/>
            <person name="Grimwood J."/>
            <person name="Han X."/>
            <person name="Sun S."/>
            <person name="Hou Z."/>
            <person name="He W."/>
            <person name="Dai G."/>
            <person name="Sun C."/>
            <person name="Schmutz J."/>
            <person name="Leebens-Mack J.H."/>
            <person name="Li F.W."/>
            <person name="Wang L."/>
        </authorList>
    </citation>
    <scope>NUCLEOTIDE SEQUENCE [LARGE SCALE GENOMIC DNA]</scope>
    <source>
        <strain evidence="2">cv. PW_Plant_1</strain>
    </source>
</reference>
<evidence type="ECO:0000313" key="1">
    <source>
        <dbReference type="EMBL" id="KAJ7515002.1"/>
    </source>
</evidence>
<gene>
    <name evidence="1" type="ORF">O6H91_23G068100</name>
</gene>
<dbReference type="EMBL" id="CM055114">
    <property type="protein sequence ID" value="KAJ7515002.1"/>
    <property type="molecule type" value="Genomic_DNA"/>
</dbReference>
<evidence type="ECO:0000313" key="2">
    <source>
        <dbReference type="Proteomes" id="UP001162992"/>
    </source>
</evidence>
<keyword evidence="2" id="KW-1185">Reference proteome</keyword>
<name>A0ACC2ABV9_DIPCM</name>
<accession>A0ACC2ABV9</accession>
<proteinExistence type="predicted"/>